<organism evidence="1">
    <name type="scientific">Trypanosoma congolense (strain IL3000)</name>
    <dbReference type="NCBI Taxonomy" id="1068625"/>
    <lineage>
        <taxon>Eukaryota</taxon>
        <taxon>Discoba</taxon>
        <taxon>Euglenozoa</taxon>
        <taxon>Kinetoplastea</taxon>
        <taxon>Metakinetoplastina</taxon>
        <taxon>Trypanosomatida</taxon>
        <taxon>Trypanosomatidae</taxon>
        <taxon>Trypanosoma</taxon>
        <taxon>Nannomonas</taxon>
    </lineage>
</organism>
<name>G0UIS3_TRYCI</name>
<reference evidence="1" key="1">
    <citation type="journal article" date="2012" name="Proc. Natl. Acad. Sci. U.S.A.">
        <title>Antigenic diversity is generated by distinct evolutionary mechanisms in African trypanosome species.</title>
        <authorList>
            <person name="Jackson A.P."/>
            <person name="Berry A."/>
            <person name="Aslett M."/>
            <person name="Allison H.C."/>
            <person name="Burton P."/>
            <person name="Vavrova-Anderson J."/>
            <person name="Brown R."/>
            <person name="Browne H."/>
            <person name="Corton N."/>
            <person name="Hauser H."/>
            <person name="Gamble J."/>
            <person name="Gilderthorp R."/>
            <person name="Marcello L."/>
            <person name="McQuillan J."/>
            <person name="Otto T.D."/>
            <person name="Quail M.A."/>
            <person name="Sanders M.J."/>
            <person name="van Tonder A."/>
            <person name="Ginger M.L."/>
            <person name="Field M.C."/>
            <person name="Barry J.D."/>
            <person name="Hertz-Fowler C."/>
            <person name="Berriman M."/>
        </authorList>
    </citation>
    <scope>NUCLEOTIDE SEQUENCE</scope>
    <source>
        <strain evidence="1">IL3000</strain>
    </source>
</reference>
<dbReference type="VEuPathDB" id="TriTrypDB:TcIL3000_1_310"/>
<gene>
    <name evidence="1" type="ORF">TCIL3000_1_310</name>
</gene>
<sequence length="787" mass="85380">MCLSAGRTLTQLCARAKALVRDGAGHAARSTQPATVRFVSGVTSSLVSLSCGVRDMQLHERAREWVEALSLELQRFPNGAPLPDEAVINVLRVVRSSGNSGGSWGIGSISSLCLSTMLMELDERIMGPQLAPWKPRAVLFSLHAIATANCAVQLSMVNSLLYCAKEHLQQLDEQRTARLLWCIAKLQQVETHSVLWKSTCRRLLRMFPKLKYSGRALVLEGLLLFPDSTCEAHYQLLSLLHNEHHSRMASEFGDDDEDRPTTPVCGNHGAYQTLKTRLLSQVHQLPVSSLTAMLLVSGGTNIHCSLSASQRGSVDSETTYYLLRHLAGRSLNGAECREVLEAVAFVEPSELTELLVLHIISCIRSVVSPTGPTGIDRIRMLETVCVAVAVEQQRTRGSNGAVLALLRLLIVECHKLRDSVLQRYDGRLVGILSVALDVLAAGGGDGVQRGSAPDECFKFITGFPDSWAKGSTVGDAALVECVSAVCSACKLLRVPPVLRLLSHPAVSRGRGGSTVSGQNHTEPMLERCGKIFKNVDVPIPISSVFDIWQHIAGVSAVTAAGAFEYKIGNGGEHDVLQQVAAVLFLYTEKKPSSFPLREVARFVGAAPSSLPVQAYELLIRCLKKEHVNVNAHYLEILLLALEETDARGDKAALERLMLSLFIRSLGHETSLAEGAPFTAQQLVRLFHCSSRLSMNATASMRATVLQRIIFACGESNGIEELNTAASLLPQLPPGPHKNALAAALIERGKAINPSAMPDVQKGLLLVYLYKAGQLEDKSLVEAFRRKA</sequence>
<proteinExistence type="predicted"/>
<dbReference type="EMBL" id="HE575314">
    <property type="protein sequence ID" value="CCC89273.1"/>
    <property type="molecule type" value="Genomic_DNA"/>
</dbReference>
<accession>G0UIS3</accession>
<protein>
    <submittedName>
        <fullName evidence="1">Uncharacterized protein</fullName>
    </submittedName>
</protein>
<evidence type="ECO:0000313" key="1">
    <source>
        <dbReference type="EMBL" id="CCC89273.1"/>
    </source>
</evidence>
<dbReference type="AlphaFoldDB" id="G0UIS3"/>